<sequence length="77" mass="8331">PEVNDAMVIDQYKADVEDKPLGTTLQASENYALDTNTEKKVLGNCVSNNVQDECLVATVARNGNIVADHDIANELIV</sequence>
<dbReference type="EMBL" id="JAHRHJ020000003">
    <property type="protein sequence ID" value="KAH9321739.1"/>
    <property type="molecule type" value="Genomic_DNA"/>
</dbReference>
<organism evidence="1 2">
    <name type="scientific">Taxus chinensis</name>
    <name type="common">Chinese yew</name>
    <name type="synonym">Taxus wallichiana var. chinensis</name>
    <dbReference type="NCBI Taxonomy" id="29808"/>
    <lineage>
        <taxon>Eukaryota</taxon>
        <taxon>Viridiplantae</taxon>
        <taxon>Streptophyta</taxon>
        <taxon>Embryophyta</taxon>
        <taxon>Tracheophyta</taxon>
        <taxon>Spermatophyta</taxon>
        <taxon>Pinopsida</taxon>
        <taxon>Pinidae</taxon>
        <taxon>Conifers II</taxon>
        <taxon>Cupressales</taxon>
        <taxon>Taxaceae</taxon>
        <taxon>Taxus</taxon>
    </lineage>
</organism>
<accession>A0AA38LES0</accession>
<dbReference type="AlphaFoldDB" id="A0AA38LES0"/>
<gene>
    <name evidence="1" type="ORF">KI387_016378</name>
</gene>
<name>A0AA38LES0_TAXCH</name>
<feature type="non-terminal residue" evidence="1">
    <location>
        <position position="1"/>
    </location>
</feature>
<evidence type="ECO:0000313" key="2">
    <source>
        <dbReference type="Proteomes" id="UP000824469"/>
    </source>
</evidence>
<dbReference type="Proteomes" id="UP000824469">
    <property type="component" value="Unassembled WGS sequence"/>
</dbReference>
<comment type="caution">
    <text evidence="1">The sequence shown here is derived from an EMBL/GenBank/DDBJ whole genome shotgun (WGS) entry which is preliminary data.</text>
</comment>
<reference evidence="1 2" key="1">
    <citation type="journal article" date="2021" name="Nat. Plants">
        <title>The Taxus genome provides insights into paclitaxel biosynthesis.</title>
        <authorList>
            <person name="Xiong X."/>
            <person name="Gou J."/>
            <person name="Liao Q."/>
            <person name="Li Y."/>
            <person name="Zhou Q."/>
            <person name="Bi G."/>
            <person name="Li C."/>
            <person name="Du R."/>
            <person name="Wang X."/>
            <person name="Sun T."/>
            <person name="Guo L."/>
            <person name="Liang H."/>
            <person name="Lu P."/>
            <person name="Wu Y."/>
            <person name="Zhang Z."/>
            <person name="Ro D.K."/>
            <person name="Shang Y."/>
            <person name="Huang S."/>
            <person name="Yan J."/>
        </authorList>
    </citation>
    <scope>NUCLEOTIDE SEQUENCE [LARGE SCALE GENOMIC DNA]</scope>
    <source>
        <strain evidence="1">Ta-2019</strain>
    </source>
</reference>
<protein>
    <submittedName>
        <fullName evidence="1">Uncharacterized protein</fullName>
    </submittedName>
</protein>
<evidence type="ECO:0000313" key="1">
    <source>
        <dbReference type="EMBL" id="KAH9321739.1"/>
    </source>
</evidence>
<keyword evidence="2" id="KW-1185">Reference proteome</keyword>
<proteinExistence type="predicted"/>